<gene>
    <name evidence="6" type="ORF">GIB67_000040</name>
</gene>
<keyword evidence="2" id="KW-0436">Ligase</keyword>
<dbReference type="AlphaFoldDB" id="A0A7J7P459"/>
<dbReference type="InterPro" id="IPR045851">
    <property type="entry name" value="AMP-bd_C_sf"/>
</dbReference>
<name>A0A7J7P459_9MAGN</name>
<comment type="similarity">
    <text evidence="1">Belongs to the ATP-dependent AMP-binding enzyme family.</text>
</comment>
<keyword evidence="7" id="KW-1185">Reference proteome</keyword>
<evidence type="ECO:0000256" key="4">
    <source>
        <dbReference type="ARBA" id="ARBA00023098"/>
    </source>
</evidence>
<dbReference type="FunFam" id="3.30.300.30:FF:000008">
    <property type="entry name" value="2,3-dihydroxybenzoate-AMP ligase"/>
    <property type="match status" value="1"/>
</dbReference>
<organism evidence="6 7">
    <name type="scientific">Kingdonia uniflora</name>
    <dbReference type="NCBI Taxonomy" id="39325"/>
    <lineage>
        <taxon>Eukaryota</taxon>
        <taxon>Viridiplantae</taxon>
        <taxon>Streptophyta</taxon>
        <taxon>Embryophyta</taxon>
        <taxon>Tracheophyta</taxon>
        <taxon>Spermatophyta</taxon>
        <taxon>Magnoliopsida</taxon>
        <taxon>Ranunculales</taxon>
        <taxon>Circaeasteraceae</taxon>
        <taxon>Kingdonia</taxon>
    </lineage>
</organism>
<evidence type="ECO:0000259" key="5">
    <source>
        <dbReference type="Pfam" id="PF13193"/>
    </source>
</evidence>
<dbReference type="OrthoDB" id="10253115at2759"/>
<dbReference type="Pfam" id="PF13193">
    <property type="entry name" value="AMP-binding_C"/>
    <property type="match status" value="1"/>
</dbReference>
<comment type="caution">
    <text evidence="6">The sequence shown here is derived from an EMBL/GenBank/DDBJ whole genome shotgun (WGS) entry which is preliminary data.</text>
</comment>
<evidence type="ECO:0000256" key="1">
    <source>
        <dbReference type="ARBA" id="ARBA00006432"/>
    </source>
</evidence>
<reference evidence="6 7" key="1">
    <citation type="journal article" date="2020" name="IScience">
        <title>Genome Sequencing of the Endangered Kingdonia uniflora (Circaeasteraceae, Ranunculales) Reveals Potential Mechanisms of Evolutionary Specialization.</title>
        <authorList>
            <person name="Sun Y."/>
            <person name="Deng T."/>
            <person name="Zhang A."/>
            <person name="Moore M.J."/>
            <person name="Landis J.B."/>
            <person name="Lin N."/>
            <person name="Zhang H."/>
            <person name="Zhang X."/>
            <person name="Huang J."/>
            <person name="Zhang X."/>
            <person name="Sun H."/>
            <person name="Wang H."/>
        </authorList>
    </citation>
    <scope>NUCLEOTIDE SEQUENCE [LARGE SCALE GENOMIC DNA]</scope>
    <source>
        <strain evidence="6">TB1705</strain>
        <tissue evidence="6">Leaf</tissue>
    </source>
</reference>
<keyword evidence="3" id="KW-0276">Fatty acid metabolism</keyword>
<dbReference type="PANTHER" id="PTHR43859:SF4">
    <property type="entry name" value="BUTANOATE--COA LIGASE AAE1-RELATED"/>
    <property type="match status" value="1"/>
</dbReference>
<dbReference type="InterPro" id="IPR025110">
    <property type="entry name" value="AMP-bd_C"/>
</dbReference>
<dbReference type="SUPFAM" id="SSF56801">
    <property type="entry name" value="Acetyl-CoA synthetase-like"/>
    <property type="match status" value="1"/>
</dbReference>
<evidence type="ECO:0000313" key="6">
    <source>
        <dbReference type="EMBL" id="KAF6174120.1"/>
    </source>
</evidence>
<keyword evidence="4" id="KW-0443">Lipid metabolism</keyword>
<evidence type="ECO:0000313" key="7">
    <source>
        <dbReference type="Proteomes" id="UP000541444"/>
    </source>
</evidence>
<evidence type="ECO:0000256" key="3">
    <source>
        <dbReference type="ARBA" id="ARBA00022832"/>
    </source>
</evidence>
<dbReference type="GO" id="GO:0006631">
    <property type="term" value="P:fatty acid metabolic process"/>
    <property type="evidence" value="ECO:0007669"/>
    <property type="project" value="UniProtKB-KW"/>
</dbReference>
<dbReference type="GO" id="GO:0016874">
    <property type="term" value="F:ligase activity"/>
    <property type="evidence" value="ECO:0007669"/>
    <property type="project" value="UniProtKB-KW"/>
</dbReference>
<proteinExistence type="inferred from homology"/>
<dbReference type="Gene3D" id="3.30.300.30">
    <property type="match status" value="1"/>
</dbReference>
<sequence>MTYSFAPSSCISYKPYRLKHCNPPYTVPEARRNGYSSSNSTRSLTLVNFKPRFKRFRMSSVQPVTANSVRLVRLSAKEVVQWHSLAGSSVNIATANATQHSDGYIELNDRSKDIIISGGENISTIEVESVLFSHPAVLEAALVARPDGHWGETPCAFVKLKDGYNGNIEEIIKFCRDCLPHYMAPRTIVFEDLPKTSTGKTQKFVLREKAKAMDNLTKKNSSKL</sequence>
<dbReference type="PANTHER" id="PTHR43859">
    <property type="entry name" value="ACYL-ACTIVATING ENZYME"/>
    <property type="match status" value="1"/>
</dbReference>
<dbReference type="EMBL" id="JACGCM010000297">
    <property type="protein sequence ID" value="KAF6174120.1"/>
    <property type="molecule type" value="Genomic_DNA"/>
</dbReference>
<feature type="domain" description="AMP-binding enzyme C-terminal" evidence="5">
    <location>
        <begin position="126"/>
        <end position="200"/>
    </location>
</feature>
<evidence type="ECO:0000256" key="2">
    <source>
        <dbReference type="ARBA" id="ARBA00022598"/>
    </source>
</evidence>
<protein>
    <recommendedName>
        <fullName evidence="5">AMP-binding enzyme C-terminal domain-containing protein</fullName>
    </recommendedName>
</protein>
<accession>A0A7J7P459</accession>
<dbReference type="Proteomes" id="UP000541444">
    <property type="component" value="Unassembled WGS sequence"/>
</dbReference>